<dbReference type="AlphaFoldDB" id="A0A7Y9GPI4"/>
<dbReference type="RefSeq" id="WP_425487527.1">
    <property type="nucleotide sequence ID" value="NZ_JACCBV010000001.1"/>
</dbReference>
<dbReference type="Pfam" id="PF22504">
    <property type="entry name" value="DUF6993"/>
    <property type="match status" value="1"/>
</dbReference>
<gene>
    <name evidence="3" type="ORF">BJ991_002217</name>
</gene>
<dbReference type="InterPro" id="IPR054262">
    <property type="entry name" value="DUF6993"/>
</dbReference>
<comment type="caution">
    <text evidence="3">The sequence shown here is derived from an EMBL/GenBank/DDBJ whole genome shotgun (WGS) entry which is preliminary data.</text>
</comment>
<feature type="domain" description="DUF6993" evidence="2">
    <location>
        <begin position="91"/>
        <end position="174"/>
    </location>
</feature>
<sequence>MSSRLVTRTRRAGAAPSGVGARRPLAIVLALALSALLSACTQPSSEPTTTSTAGPSTPAASPTPTPTPTQPVLVPDGTAEENLPLFAQVVETVWASPGRVSGRAYIDALVAAGFDKAAMQVTNDQTTIGDPAESIQFSVLWDDECLIGQVGPATGEPVAVIVPALAEGGCLIGNTRPIDW</sequence>
<organism evidence="3 4">
    <name type="scientific">Microbacterium immunditiarum</name>
    <dbReference type="NCBI Taxonomy" id="337480"/>
    <lineage>
        <taxon>Bacteria</taxon>
        <taxon>Bacillati</taxon>
        <taxon>Actinomycetota</taxon>
        <taxon>Actinomycetes</taxon>
        <taxon>Micrococcales</taxon>
        <taxon>Microbacteriaceae</taxon>
        <taxon>Microbacterium</taxon>
    </lineage>
</organism>
<evidence type="ECO:0000259" key="2">
    <source>
        <dbReference type="Pfam" id="PF22504"/>
    </source>
</evidence>
<dbReference type="Proteomes" id="UP000576969">
    <property type="component" value="Unassembled WGS sequence"/>
</dbReference>
<accession>A0A7Y9GPI4</accession>
<evidence type="ECO:0000313" key="3">
    <source>
        <dbReference type="EMBL" id="NYE20189.1"/>
    </source>
</evidence>
<reference evidence="3 4" key="1">
    <citation type="submission" date="2020-07" db="EMBL/GenBank/DDBJ databases">
        <title>Sequencing the genomes of 1000 actinobacteria strains.</title>
        <authorList>
            <person name="Klenk H.-P."/>
        </authorList>
    </citation>
    <scope>NUCLEOTIDE SEQUENCE [LARGE SCALE GENOMIC DNA]</scope>
    <source>
        <strain evidence="3 4">DSM 24662</strain>
    </source>
</reference>
<name>A0A7Y9GPI4_9MICO</name>
<protein>
    <recommendedName>
        <fullName evidence="2">DUF6993 domain-containing protein</fullName>
    </recommendedName>
</protein>
<feature type="region of interest" description="Disordered" evidence="1">
    <location>
        <begin position="42"/>
        <end position="76"/>
    </location>
</feature>
<feature type="compositionally biased region" description="Low complexity" evidence="1">
    <location>
        <begin position="42"/>
        <end position="60"/>
    </location>
</feature>
<evidence type="ECO:0000313" key="4">
    <source>
        <dbReference type="Proteomes" id="UP000576969"/>
    </source>
</evidence>
<dbReference type="EMBL" id="JACCBV010000001">
    <property type="protein sequence ID" value="NYE20189.1"/>
    <property type="molecule type" value="Genomic_DNA"/>
</dbReference>
<evidence type="ECO:0000256" key="1">
    <source>
        <dbReference type="SAM" id="MobiDB-lite"/>
    </source>
</evidence>
<proteinExistence type="predicted"/>
<keyword evidence="4" id="KW-1185">Reference proteome</keyword>